<organism evidence="12">
    <name type="scientific">Vecturithrix granuli</name>
    <dbReference type="NCBI Taxonomy" id="1499967"/>
    <lineage>
        <taxon>Bacteria</taxon>
        <taxon>Candidatus Moduliflexota</taxon>
        <taxon>Candidatus Vecturitrichia</taxon>
        <taxon>Candidatus Vecturitrichales</taxon>
        <taxon>Candidatus Vecturitrichaceae</taxon>
        <taxon>Candidatus Vecturithrix</taxon>
    </lineage>
</organism>
<dbReference type="Gene3D" id="3.40.50.300">
    <property type="entry name" value="P-loop containing nucleotide triphosphate hydrolases"/>
    <property type="match status" value="1"/>
</dbReference>
<dbReference type="NCBIfam" id="TIGR03598">
    <property type="entry name" value="GTPase_YsxC"/>
    <property type="match status" value="1"/>
</dbReference>
<dbReference type="GO" id="GO:0046872">
    <property type="term" value="F:metal ion binding"/>
    <property type="evidence" value="ECO:0007669"/>
    <property type="project" value="UniProtKB-KW"/>
</dbReference>
<comment type="cofactor">
    <cofactor evidence="1">
        <name>Mg(2+)</name>
        <dbReference type="ChEBI" id="CHEBI:18420"/>
    </cofactor>
</comment>
<feature type="domain" description="EngB-type G" evidence="11">
    <location>
        <begin position="23"/>
        <end position="196"/>
    </location>
</feature>
<evidence type="ECO:0000256" key="4">
    <source>
        <dbReference type="ARBA" id="ARBA00022723"/>
    </source>
</evidence>
<evidence type="ECO:0000256" key="10">
    <source>
        <dbReference type="HAMAP-Rule" id="MF_00321"/>
    </source>
</evidence>
<dbReference type="CDD" id="cd01876">
    <property type="entry name" value="YihA_EngB"/>
    <property type="match status" value="1"/>
</dbReference>
<keyword evidence="4" id="KW-0479">Metal-binding</keyword>
<dbReference type="Pfam" id="PF01926">
    <property type="entry name" value="MMR_HSR1"/>
    <property type="match status" value="1"/>
</dbReference>
<dbReference type="PRINTS" id="PR00449">
    <property type="entry name" value="RASTRNSFRMNG"/>
</dbReference>
<dbReference type="GO" id="GO:0005829">
    <property type="term" value="C:cytosol"/>
    <property type="evidence" value="ECO:0007669"/>
    <property type="project" value="TreeGrafter"/>
</dbReference>
<dbReference type="HAMAP" id="MF_00321">
    <property type="entry name" value="GTPase_EngB"/>
    <property type="match status" value="1"/>
</dbReference>
<evidence type="ECO:0000313" key="12">
    <source>
        <dbReference type="EMBL" id="GAK60402.1"/>
    </source>
</evidence>
<evidence type="ECO:0000259" key="11">
    <source>
        <dbReference type="PROSITE" id="PS51706"/>
    </source>
</evidence>
<dbReference type="InterPro" id="IPR006073">
    <property type="entry name" value="GTP-bd"/>
</dbReference>
<evidence type="ECO:0000256" key="2">
    <source>
        <dbReference type="ARBA" id="ARBA00009638"/>
    </source>
</evidence>
<evidence type="ECO:0000256" key="1">
    <source>
        <dbReference type="ARBA" id="ARBA00001946"/>
    </source>
</evidence>
<dbReference type="SUPFAM" id="SSF52540">
    <property type="entry name" value="P-loop containing nucleoside triphosphate hydrolases"/>
    <property type="match status" value="1"/>
</dbReference>
<keyword evidence="6" id="KW-0460">Magnesium</keyword>
<keyword evidence="5 10" id="KW-0547">Nucleotide-binding</keyword>
<name>A0A081C747_VECG1</name>
<keyword evidence="7 10" id="KW-0342">GTP-binding</keyword>
<dbReference type="InterPro" id="IPR019987">
    <property type="entry name" value="GTP-bd_ribosome_bio_YsxC"/>
</dbReference>
<dbReference type="InterPro" id="IPR027417">
    <property type="entry name" value="P-loop_NTPase"/>
</dbReference>
<comment type="similarity">
    <text evidence="2 10">Belongs to the TRAFAC class TrmE-Era-EngA-EngB-Septin-like GTPase superfamily. EngB GTPase family.</text>
</comment>
<keyword evidence="3 10" id="KW-0132">Cell division</keyword>
<dbReference type="Proteomes" id="UP000030661">
    <property type="component" value="Unassembled WGS sequence"/>
</dbReference>
<keyword evidence="13" id="KW-1185">Reference proteome</keyword>
<accession>A0A081C747</accession>
<keyword evidence="8 10" id="KW-0717">Septation</keyword>
<sequence>MKKFQNVHFIKSAVKPEQYPQHNLPEIAFIGRSNVGKSSLLNTLVNKKNLARISNTPGRTQQINFFHIDEKLCFVDLPGYGYAKVPESVRKQWKPMIESYLTQSQHLKGVVLIVDARHKPTQHDVLMREWLLSYQIPTIIVATKIDKIPKTKRQKQLNLIGDTLNVQATESFLTFSALTAEGVKTVWQAIAQITLPPNHDVKSE</sequence>
<gene>
    <name evidence="10" type="primary">engB</name>
    <name evidence="12" type="ORF">U27_00293</name>
</gene>
<evidence type="ECO:0000256" key="7">
    <source>
        <dbReference type="ARBA" id="ARBA00023134"/>
    </source>
</evidence>
<dbReference type="FunFam" id="3.40.50.300:FF:000098">
    <property type="entry name" value="Probable GTP-binding protein EngB"/>
    <property type="match status" value="1"/>
</dbReference>
<evidence type="ECO:0000256" key="9">
    <source>
        <dbReference type="ARBA" id="ARBA00023306"/>
    </source>
</evidence>
<evidence type="ECO:0000256" key="6">
    <source>
        <dbReference type="ARBA" id="ARBA00022842"/>
    </source>
</evidence>
<evidence type="ECO:0000256" key="3">
    <source>
        <dbReference type="ARBA" id="ARBA00022618"/>
    </source>
</evidence>
<dbReference type="STRING" id="1499967.U27_00293"/>
<dbReference type="EMBL" id="DF820473">
    <property type="protein sequence ID" value="GAK60402.1"/>
    <property type="molecule type" value="Genomic_DNA"/>
</dbReference>
<dbReference type="GO" id="GO:0005525">
    <property type="term" value="F:GTP binding"/>
    <property type="evidence" value="ECO:0007669"/>
    <property type="project" value="UniProtKB-UniRule"/>
</dbReference>
<dbReference type="InterPro" id="IPR005225">
    <property type="entry name" value="Small_GTP-bd"/>
</dbReference>
<evidence type="ECO:0000256" key="8">
    <source>
        <dbReference type="ARBA" id="ARBA00023210"/>
    </source>
</evidence>
<dbReference type="PANTHER" id="PTHR11649">
    <property type="entry name" value="MSS1/TRME-RELATED GTP-BINDING PROTEIN"/>
    <property type="match status" value="1"/>
</dbReference>
<dbReference type="HOGENOM" id="CLU_033732_3_0_0"/>
<proteinExistence type="inferred from homology"/>
<dbReference type="PROSITE" id="PS51706">
    <property type="entry name" value="G_ENGB"/>
    <property type="match status" value="1"/>
</dbReference>
<dbReference type="InterPro" id="IPR030393">
    <property type="entry name" value="G_ENGB_dom"/>
</dbReference>
<evidence type="ECO:0000313" key="13">
    <source>
        <dbReference type="Proteomes" id="UP000030661"/>
    </source>
</evidence>
<dbReference type="NCBIfam" id="TIGR00231">
    <property type="entry name" value="small_GTP"/>
    <property type="match status" value="1"/>
</dbReference>
<dbReference type="PANTHER" id="PTHR11649:SF13">
    <property type="entry name" value="ENGB-TYPE G DOMAIN-CONTAINING PROTEIN"/>
    <property type="match status" value="1"/>
</dbReference>
<evidence type="ECO:0000256" key="5">
    <source>
        <dbReference type="ARBA" id="ARBA00022741"/>
    </source>
</evidence>
<comment type="function">
    <text evidence="10">Necessary for normal cell division and for the maintenance of normal septation.</text>
</comment>
<reference evidence="12" key="1">
    <citation type="journal article" date="2015" name="PeerJ">
        <title>First genomic representation of candidate bacterial phylum KSB3 points to enhanced environmental sensing as a trigger of wastewater bulking.</title>
        <authorList>
            <person name="Sekiguchi Y."/>
            <person name="Ohashi A."/>
            <person name="Parks D.H."/>
            <person name="Yamauchi T."/>
            <person name="Tyson G.W."/>
            <person name="Hugenholtz P."/>
        </authorList>
    </citation>
    <scope>NUCLEOTIDE SEQUENCE [LARGE SCALE GENOMIC DNA]</scope>
</reference>
<keyword evidence="9 10" id="KW-0131">Cell cycle</keyword>
<protein>
    <recommendedName>
        <fullName evidence="10">Probable GTP-binding protein EngB</fullName>
    </recommendedName>
</protein>
<dbReference type="GO" id="GO:0000917">
    <property type="term" value="P:division septum assembly"/>
    <property type="evidence" value="ECO:0007669"/>
    <property type="project" value="UniProtKB-KW"/>
</dbReference>
<dbReference type="AlphaFoldDB" id="A0A081C747"/>
<dbReference type="eggNOG" id="COG0218">
    <property type="taxonomic scope" value="Bacteria"/>
</dbReference>